<evidence type="ECO:0000259" key="7">
    <source>
        <dbReference type="Pfam" id="PF00482"/>
    </source>
</evidence>
<dbReference type="Gene3D" id="1.20.81.30">
    <property type="entry name" value="Type II secretion system (T2SS), domain F"/>
    <property type="match status" value="1"/>
</dbReference>
<feature type="transmembrane region" description="Helical" evidence="6">
    <location>
        <begin position="297"/>
        <end position="318"/>
    </location>
</feature>
<feature type="transmembrane region" description="Helical" evidence="6">
    <location>
        <begin position="393"/>
        <end position="415"/>
    </location>
</feature>
<dbReference type="GO" id="GO:0005886">
    <property type="term" value="C:plasma membrane"/>
    <property type="evidence" value="ECO:0007669"/>
    <property type="project" value="UniProtKB-SubCell"/>
</dbReference>
<dbReference type="InterPro" id="IPR042094">
    <property type="entry name" value="T2SS_GspF_sf"/>
</dbReference>
<evidence type="ECO:0000256" key="6">
    <source>
        <dbReference type="SAM" id="Phobius"/>
    </source>
</evidence>
<feature type="transmembrane region" description="Helical" evidence="6">
    <location>
        <begin position="271"/>
        <end position="291"/>
    </location>
</feature>
<keyword evidence="8" id="KW-0282">Flagellum</keyword>
<reference evidence="8 9" key="1">
    <citation type="submission" date="2018-12" db="EMBL/GenBank/DDBJ databases">
        <title>Complete genome sequence of Haloplanus rallus MBLA0036.</title>
        <authorList>
            <person name="Nam Y.-d."/>
            <person name="Kang J."/>
            <person name="Chung W.-H."/>
            <person name="Park Y.S."/>
        </authorList>
    </citation>
    <scope>NUCLEOTIDE SEQUENCE [LARGE SCALE GENOMIC DNA]</scope>
    <source>
        <strain evidence="8 9">MBLA0036</strain>
    </source>
</reference>
<feature type="transmembrane region" description="Helical" evidence="6">
    <location>
        <begin position="427"/>
        <end position="448"/>
    </location>
</feature>
<dbReference type="EMBL" id="CP034345">
    <property type="protein sequence ID" value="QGX94523.1"/>
    <property type="molecule type" value="Genomic_DNA"/>
</dbReference>
<sequence length="675" mass="73957">MSLDTGTGLDRSIDSLGDLFYPLFQRLFDEDGDFVDDVETKLAQARMSTTVELYLSRALAVGVLLGLVLWLLGTFVGYSLFALGIVSPDLFSTGARIPNETVVRLIEQVKVPLAIGIVGLVMGSIGFVTGFGTLVGIPYSRASGRKREINMLLSDSISFMYALSVGGLNQLEILQAMARADDTYGEVAREFQSIVQETEYFGTDYRNAIQEQAAETPSDDLSQFLTDMLSIVNSGGNMQAFLSDKKDKHMRTAKQQQEVTLDTLELFGEMYMTLSLFPLLLIIILVIMSMLGEAQSFMLYATVYGLIPITGVMFLVLVSTVKQDEPGDGYLDPSDGSDRVQETGDDGLFHLGLIERYVGEFGIFDRIKSREGTFRTKQLLRQPHHFFRDHPQFTLLLTAPAALVLLAFAGVSGAAPTTWGGMVQAPVWGTFVWIYVPLYLTLIPLGVFHEWNVRTRAAITGKLSDNLRKLSSANDTGQTLLESVDTVAETSSGKLADEFDVVYAKVNYGMSLRNALVEFNNKYHVPRLARTVKLISKAQEASSQITQVLTTAAQASENQDDIERERRSRTRMQVAIILMTYLTLLGVMAILKTQFLDVMAGLTEQASGGSGGGSQQFGGGIDVQLLSLLFFHAVTLQAILSGIISGYIRTAKLMAGIKFVVILQTIALAVWLVVG</sequence>
<feature type="transmembrane region" description="Helical" evidence="6">
    <location>
        <begin position="655"/>
        <end position="674"/>
    </location>
</feature>
<keyword evidence="8" id="KW-0966">Cell projection</keyword>
<feature type="transmembrane region" description="Helical" evidence="6">
    <location>
        <begin position="54"/>
        <end position="81"/>
    </location>
</feature>
<evidence type="ECO:0000256" key="2">
    <source>
        <dbReference type="ARBA" id="ARBA00022475"/>
    </source>
</evidence>
<feature type="domain" description="Type II secretion system protein GspF" evidence="7">
    <location>
        <begin position="160"/>
        <end position="285"/>
    </location>
</feature>
<name>A0A6B9FFH6_9EURY</name>
<feature type="transmembrane region" description="Helical" evidence="6">
    <location>
        <begin position="625"/>
        <end position="648"/>
    </location>
</feature>
<accession>A0A6B9FFH6</accession>
<dbReference type="RefSeq" id="WP_157688797.1">
    <property type="nucleotide sequence ID" value="NZ_CP034345.1"/>
</dbReference>
<evidence type="ECO:0000313" key="9">
    <source>
        <dbReference type="Proteomes" id="UP000428325"/>
    </source>
</evidence>
<dbReference type="AlphaFoldDB" id="A0A6B9FFH6"/>
<dbReference type="InterPro" id="IPR018076">
    <property type="entry name" value="T2SS_GspF_dom"/>
</dbReference>
<keyword evidence="3 6" id="KW-0812">Transmembrane</keyword>
<protein>
    <submittedName>
        <fullName evidence="8">Flagella assembly protein j</fullName>
    </submittedName>
</protein>
<dbReference type="PANTHER" id="PTHR35402">
    <property type="entry name" value="INTEGRAL MEMBRANE PROTEIN-RELATED"/>
    <property type="match status" value="1"/>
</dbReference>
<evidence type="ECO:0000256" key="3">
    <source>
        <dbReference type="ARBA" id="ARBA00022692"/>
    </source>
</evidence>
<keyword evidence="8" id="KW-0969">Cilium</keyword>
<dbReference type="PANTHER" id="PTHR35402:SF1">
    <property type="entry name" value="TYPE II SECRETION SYSTEM PROTEIN GSPF DOMAIN-CONTAINING PROTEIN"/>
    <property type="match status" value="1"/>
</dbReference>
<comment type="subcellular location">
    <subcellularLocation>
        <location evidence="1">Cell membrane</location>
        <topology evidence="1">Multi-pass membrane protein</topology>
    </subcellularLocation>
</comment>
<dbReference type="Pfam" id="PF00482">
    <property type="entry name" value="T2SSF"/>
    <property type="match status" value="2"/>
</dbReference>
<evidence type="ECO:0000313" key="8">
    <source>
        <dbReference type="EMBL" id="QGX94523.1"/>
    </source>
</evidence>
<evidence type="ECO:0000256" key="4">
    <source>
        <dbReference type="ARBA" id="ARBA00022989"/>
    </source>
</evidence>
<feature type="transmembrane region" description="Helical" evidence="6">
    <location>
        <begin position="113"/>
        <end position="137"/>
    </location>
</feature>
<dbReference type="InterPro" id="IPR056569">
    <property type="entry name" value="ArlJ-like"/>
</dbReference>
<keyword evidence="5 6" id="KW-0472">Membrane</keyword>
<dbReference type="KEGG" id="hra:EI982_06845"/>
<gene>
    <name evidence="8" type="ORF">EI982_06845</name>
</gene>
<feature type="domain" description="Type II secretion system protein GspF" evidence="7">
    <location>
        <begin position="467"/>
        <end position="591"/>
    </location>
</feature>
<keyword evidence="2" id="KW-1003">Cell membrane</keyword>
<keyword evidence="9" id="KW-1185">Reference proteome</keyword>
<keyword evidence="4 6" id="KW-1133">Transmembrane helix</keyword>
<dbReference type="GeneID" id="43369234"/>
<dbReference type="Proteomes" id="UP000428325">
    <property type="component" value="Chromosome"/>
</dbReference>
<feature type="transmembrane region" description="Helical" evidence="6">
    <location>
        <begin position="574"/>
        <end position="591"/>
    </location>
</feature>
<evidence type="ECO:0000256" key="5">
    <source>
        <dbReference type="ARBA" id="ARBA00023136"/>
    </source>
</evidence>
<evidence type="ECO:0000256" key="1">
    <source>
        <dbReference type="ARBA" id="ARBA00004651"/>
    </source>
</evidence>
<organism evidence="8 9">
    <name type="scientific">Haloplanus rallus</name>
    <dbReference type="NCBI Taxonomy" id="1816183"/>
    <lineage>
        <taxon>Archaea</taxon>
        <taxon>Methanobacteriati</taxon>
        <taxon>Methanobacteriota</taxon>
        <taxon>Stenosarchaea group</taxon>
        <taxon>Halobacteria</taxon>
        <taxon>Halobacteriales</taxon>
        <taxon>Haloferacaceae</taxon>
        <taxon>Haloplanus</taxon>
    </lineage>
</organism>
<proteinExistence type="predicted"/>
<dbReference type="OrthoDB" id="200343at2157"/>